<name>A0A1B1K6X8_RHOOP</name>
<gene>
    <name evidence="2" type="ORF">R1CP_18120</name>
</gene>
<feature type="domain" description="UspA" evidence="1">
    <location>
        <begin position="92"/>
        <end position="216"/>
    </location>
</feature>
<dbReference type="PATRIC" id="fig|37919.13.peg.3764"/>
<reference evidence="2 3" key="1">
    <citation type="submission" date="2014-07" db="EMBL/GenBank/DDBJ databases">
        <authorList>
            <person name="Zhang J.E."/>
            <person name="Yang H."/>
            <person name="Guo J."/>
            <person name="Deng Z."/>
            <person name="Luo H."/>
            <person name="Luo M."/>
            <person name="Zhao B."/>
        </authorList>
    </citation>
    <scope>NUCLEOTIDE SEQUENCE [LARGE SCALE GENOMIC DNA]</scope>
    <source>
        <strain evidence="2 3">1CP</strain>
    </source>
</reference>
<dbReference type="EMBL" id="CP009111">
    <property type="protein sequence ID" value="ANS28308.1"/>
    <property type="molecule type" value="Genomic_DNA"/>
</dbReference>
<dbReference type="SUPFAM" id="SSF52402">
    <property type="entry name" value="Adenine nucleotide alpha hydrolases-like"/>
    <property type="match status" value="2"/>
</dbReference>
<protein>
    <submittedName>
        <fullName evidence="2">Universal stress protein UspA-like protein</fullName>
    </submittedName>
</protein>
<dbReference type="InterPro" id="IPR014729">
    <property type="entry name" value="Rossmann-like_a/b/a_fold"/>
</dbReference>
<organism evidence="2 3">
    <name type="scientific">Rhodococcus opacus</name>
    <name type="common">Nocardia opaca</name>
    <dbReference type="NCBI Taxonomy" id="37919"/>
    <lineage>
        <taxon>Bacteria</taxon>
        <taxon>Bacillati</taxon>
        <taxon>Actinomycetota</taxon>
        <taxon>Actinomycetes</taxon>
        <taxon>Mycobacteriales</taxon>
        <taxon>Nocardiaceae</taxon>
        <taxon>Rhodococcus</taxon>
    </lineage>
</organism>
<dbReference type="Proteomes" id="UP000186108">
    <property type="component" value="Chromosome"/>
</dbReference>
<evidence type="ECO:0000313" key="2">
    <source>
        <dbReference type="EMBL" id="ANS28308.1"/>
    </source>
</evidence>
<dbReference type="Pfam" id="PF00582">
    <property type="entry name" value="Usp"/>
    <property type="match status" value="1"/>
</dbReference>
<dbReference type="Gene3D" id="3.40.50.620">
    <property type="entry name" value="HUPs"/>
    <property type="match status" value="2"/>
</dbReference>
<proteinExistence type="predicted"/>
<accession>A0A1B1K6X8</accession>
<evidence type="ECO:0000259" key="1">
    <source>
        <dbReference type="Pfam" id="PF00582"/>
    </source>
</evidence>
<dbReference type="AlphaFoldDB" id="A0A1B1K6X8"/>
<dbReference type="InterPro" id="IPR006016">
    <property type="entry name" value="UspA"/>
</dbReference>
<evidence type="ECO:0000313" key="3">
    <source>
        <dbReference type="Proteomes" id="UP000186108"/>
    </source>
</evidence>
<sequence>MHLTEAAEVARHVAASGPTRPGTTEIRMEMRAGTSFTALLEAADAAELLVLGARSDSSSAPASLVTTAALIARSACPVAVVRPGFRRTGGSIVTGVRSDGEPDVLHYAFRHAQLSGTVLRAVHSVATGPNSSLPDPTAGSDEARDRLDAWLAPERGRFPEVVVDPITTEAPADEVLVRYSSSAGLLIVGRGVPAAPRGILGHTATGVLMHAACPVIFAGPHRRLRYAGK</sequence>